<keyword evidence="5" id="KW-0560">Oxidoreductase</keyword>
<keyword evidence="5" id="KW-0349">Heme</keyword>
<dbReference type="InterPro" id="IPR001128">
    <property type="entry name" value="Cyt_P450"/>
</dbReference>
<dbReference type="SUPFAM" id="SSF48264">
    <property type="entry name" value="Cytochrome P450"/>
    <property type="match status" value="1"/>
</dbReference>
<comment type="cofactor">
    <cofactor evidence="1">
        <name>heme</name>
        <dbReference type="ChEBI" id="CHEBI:30413"/>
    </cofactor>
</comment>
<dbReference type="PANTHER" id="PTHR24305">
    <property type="entry name" value="CYTOCHROME P450"/>
    <property type="match status" value="1"/>
</dbReference>
<evidence type="ECO:0000313" key="6">
    <source>
        <dbReference type="EMBL" id="KAK4496721.1"/>
    </source>
</evidence>
<dbReference type="EMBL" id="JAXOVC010000010">
    <property type="protein sequence ID" value="KAK4496721.1"/>
    <property type="molecule type" value="Genomic_DNA"/>
</dbReference>
<dbReference type="Pfam" id="PF00067">
    <property type="entry name" value="p450"/>
    <property type="match status" value="1"/>
</dbReference>
<evidence type="ECO:0000313" key="7">
    <source>
        <dbReference type="Proteomes" id="UP001305779"/>
    </source>
</evidence>
<proteinExistence type="inferred from homology"/>
<sequence>MFSDIPFTLQLLPLLALTFLFTRLLWSYLHLRHIPGPLIASITDLWRLIDVWQRDSHNTHTNLHAKYGEVVRIGPNTVLVSRPDIVQDIYGISKGFVKSEFYHVWQNIVNGKRAASLVFTTDEAQHAKMKRPIASAYSLSTLVEFEPLIDSTTAVFLSRLDDLFANTNKVCDLGTWLQWYAFDVIGELTLSRRIGFLQKAHDVQGIIASVAANFDRCSVLGQMPWLDLWTYKNPLYLYFFAKPVSNPILLFGQKLLQDRLKGWEAEPTFLDVQDPALETKILHGTLPSKPDFLSRFLQLHTEQPDIVTDRALLTYLFMNINAGSDTIASTLRAIFYYLLKNPSTLQRLQTELSTAASSGNLSLPLPNWTESRTLPYLNAVITEALRLNPALALPLERIVPATGLQIGTTYLPPNTIVGVNPWSHQRNTQIFGSDAADFRPERWIESSSEQIKFMEANMLTFGAGKRTCLGRNIAMLELVKVVPALVMRYDMRLEDEGREWKVLNSFAVRQEGLDVFIRRRE</sequence>
<organism evidence="6 7">
    <name type="scientific">Zasmidium cellare</name>
    <name type="common">Wine cellar mold</name>
    <name type="synonym">Racodium cellare</name>
    <dbReference type="NCBI Taxonomy" id="395010"/>
    <lineage>
        <taxon>Eukaryota</taxon>
        <taxon>Fungi</taxon>
        <taxon>Dikarya</taxon>
        <taxon>Ascomycota</taxon>
        <taxon>Pezizomycotina</taxon>
        <taxon>Dothideomycetes</taxon>
        <taxon>Dothideomycetidae</taxon>
        <taxon>Mycosphaerellales</taxon>
        <taxon>Mycosphaerellaceae</taxon>
        <taxon>Zasmidium</taxon>
    </lineage>
</organism>
<comment type="caution">
    <text evidence="6">The sequence shown here is derived from an EMBL/GenBank/DDBJ whole genome shotgun (WGS) entry which is preliminary data.</text>
</comment>
<evidence type="ECO:0000256" key="3">
    <source>
        <dbReference type="ARBA" id="ARBA00022723"/>
    </source>
</evidence>
<dbReference type="Proteomes" id="UP001305779">
    <property type="component" value="Unassembled WGS sequence"/>
</dbReference>
<dbReference type="InterPro" id="IPR036396">
    <property type="entry name" value="Cyt_P450_sf"/>
</dbReference>
<dbReference type="PROSITE" id="PS00086">
    <property type="entry name" value="CYTOCHROME_P450"/>
    <property type="match status" value="1"/>
</dbReference>
<dbReference type="InterPro" id="IPR002401">
    <property type="entry name" value="Cyt_P450_E_grp-I"/>
</dbReference>
<name>A0ABR0E665_ZASCE</name>
<keyword evidence="4 5" id="KW-0408">Iron</keyword>
<dbReference type="Gene3D" id="1.10.630.10">
    <property type="entry name" value="Cytochrome P450"/>
    <property type="match status" value="1"/>
</dbReference>
<protein>
    <recommendedName>
        <fullName evidence="8">Pisatin demethylase</fullName>
    </recommendedName>
</protein>
<dbReference type="InterPro" id="IPR017972">
    <property type="entry name" value="Cyt_P450_CS"/>
</dbReference>
<accession>A0ABR0E665</accession>
<evidence type="ECO:0000256" key="2">
    <source>
        <dbReference type="ARBA" id="ARBA00010617"/>
    </source>
</evidence>
<reference evidence="6 7" key="1">
    <citation type="journal article" date="2023" name="G3 (Bethesda)">
        <title>A chromosome-level genome assembly of Zasmidium syzygii isolated from banana leaves.</title>
        <authorList>
            <person name="van Westerhoven A.C."/>
            <person name="Mehrabi R."/>
            <person name="Talebi R."/>
            <person name="Steentjes M.B.F."/>
            <person name="Corcolon B."/>
            <person name="Chong P.A."/>
            <person name="Kema G.H.J."/>
            <person name="Seidl M.F."/>
        </authorList>
    </citation>
    <scope>NUCLEOTIDE SEQUENCE [LARGE SCALE GENOMIC DNA]</scope>
    <source>
        <strain evidence="6 7">P124</strain>
    </source>
</reference>
<keyword evidence="5" id="KW-0503">Monooxygenase</keyword>
<dbReference type="PRINTS" id="PR00385">
    <property type="entry name" value="P450"/>
</dbReference>
<gene>
    <name evidence="6" type="ORF">PRZ48_012704</name>
</gene>
<evidence type="ECO:0000256" key="4">
    <source>
        <dbReference type="ARBA" id="ARBA00023004"/>
    </source>
</evidence>
<evidence type="ECO:0008006" key="8">
    <source>
        <dbReference type="Google" id="ProtNLM"/>
    </source>
</evidence>
<dbReference type="PRINTS" id="PR00463">
    <property type="entry name" value="EP450I"/>
</dbReference>
<dbReference type="InterPro" id="IPR050121">
    <property type="entry name" value="Cytochrome_P450_monoxygenase"/>
</dbReference>
<evidence type="ECO:0000256" key="5">
    <source>
        <dbReference type="RuleBase" id="RU000461"/>
    </source>
</evidence>
<keyword evidence="7" id="KW-1185">Reference proteome</keyword>
<comment type="similarity">
    <text evidence="2 5">Belongs to the cytochrome P450 family.</text>
</comment>
<keyword evidence="3 5" id="KW-0479">Metal-binding</keyword>
<dbReference type="CDD" id="cd11060">
    <property type="entry name" value="CYP57A1-like"/>
    <property type="match status" value="1"/>
</dbReference>
<evidence type="ECO:0000256" key="1">
    <source>
        <dbReference type="ARBA" id="ARBA00001971"/>
    </source>
</evidence>
<dbReference type="PANTHER" id="PTHR24305:SF232">
    <property type="entry name" value="P450, PUTATIVE (EUROFUNG)-RELATED"/>
    <property type="match status" value="1"/>
</dbReference>